<evidence type="ECO:0000313" key="1">
    <source>
        <dbReference type="EMBL" id="KOF03591.1"/>
    </source>
</evidence>
<dbReference type="OrthoDB" id="10004362at2"/>
<dbReference type="RefSeq" id="WP_053222958.1">
    <property type="nucleotide sequence ID" value="NZ_JSVA01000007.1"/>
</dbReference>
<dbReference type="PROSITE" id="PS51257">
    <property type="entry name" value="PROKAR_LIPOPROTEIN"/>
    <property type="match status" value="1"/>
</dbReference>
<name>A0A0L8AMZ1_9BACT</name>
<keyword evidence="2" id="KW-1185">Reference proteome</keyword>
<protein>
    <recommendedName>
        <fullName evidence="3">Lipoprotein</fullName>
    </recommendedName>
</protein>
<dbReference type="PATRIC" id="fig|1566026.4.peg.3198"/>
<evidence type="ECO:0008006" key="3">
    <source>
        <dbReference type="Google" id="ProtNLM"/>
    </source>
</evidence>
<sequence length="199" mass="21662">MKPKTHAVLRITLGFFLFLFFFGCTEDQSLSPTDQNQAKIATINQIAKELDADITINKNINQSNGIIVNSKEEYENLISKIRNQVNDNTTLSLGRLDGSTKMVMSDCADGVYTGTAFDNGLTSLDFDVSVSDGCISGITGGFSGFTFAISYTQGGTQFGCNSGSVCGFINYNVFFESVGTVYREKVCYNISLRCSSNNQ</sequence>
<gene>
    <name evidence="1" type="ORF">OB69_06865</name>
</gene>
<evidence type="ECO:0000313" key="2">
    <source>
        <dbReference type="Proteomes" id="UP000036908"/>
    </source>
</evidence>
<dbReference type="EMBL" id="JSVA01000007">
    <property type="protein sequence ID" value="KOF03591.1"/>
    <property type="molecule type" value="Genomic_DNA"/>
</dbReference>
<reference evidence="2" key="1">
    <citation type="submission" date="2014-11" db="EMBL/GenBank/DDBJ databases">
        <title>Genome sequencing of Roseivirga sp. D-25.</title>
        <authorList>
            <person name="Selvaratnam C."/>
            <person name="Thevarajoo S."/>
            <person name="Goh K.M."/>
            <person name="Eee R."/>
            <person name="Chan K.-G."/>
            <person name="Chong C.S."/>
        </authorList>
    </citation>
    <scope>NUCLEOTIDE SEQUENCE [LARGE SCALE GENOMIC DNA]</scope>
    <source>
        <strain evidence="2">D-25</strain>
    </source>
</reference>
<organism evidence="1 2">
    <name type="scientific">Roseivirga seohaensis subsp. aquiponti</name>
    <dbReference type="NCBI Taxonomy" id="1566026"/>
    <lineage>
        <taxon>Bacteria</taxon>
        <taxon>Pseudomonadati</taxon>
        <taxon>Bacteroidota</taxon>
        <taxon>Cytophagia</taxon>
        <taxon>Cytophagales</taxon>
        <taxon>Roseivirgaceae</taxon>
        <taxon>Roseivirga</taxon>
    </lineage>
</organism>
<dbReference type="AlphaFoldDB" id="A0A0L8AMZ1"/>
<accession>A0A0L8AMZ1</accession>
<proteinExistence type="predicted"/>
<comment type="caution">
    <text evidence="1">The sequence shown here is derived from an EMBL/GenBank/DDBJ whole genome shotgun (WGS) entry which is preliminary data.</text>
</comment>
<dbReference type="Proteomes" id="UP000036908">
    <property type="component" value="Unassembled WGS sequence"/>
</dbReference>